<dbReference type="RefSeq" id="WP_163462921.1">
    <property type="nucleotide sequence ID" value="NZ_JAAAMG010000006.1"/>
</dbReference>
<feature type="signal peptide" evidence="1">
    <location>
        <begin position="1"/>
        <end position="35"/>
    </location>
</feature>
<dbReference type="Proteomes" id="UP000469011">
    <property type="component" value="Unassembled WGS sequence"/>
</dbReference>
<proteinExistence type="predicted"/>
<protein>
    <submittedName>
        <fullName evidence="2">Uncharacterized protein</fullName>
    </submittedName>
</protein>
<dbReference type="SUPFAM" id="SSF52096">
    <property type="entry name" value="ClpP/crotonase"/>
    <property type="match status" value="1"/>
</dbReference>
<keyword evidence="1" id="KW-0732">Signal</keyword>
<evidence type="ECO:0000256" key="1">
    <source>
        <dbReference type="SAM" id="SignalP"/>
    </source>
</evidence>
<evidence type="ECO:0000313" key="3">
    <source>
        <dbReference type="Proteomes" id="UP000469011"/>
    </source>
</evidence>
<name>A0A6N9T245_9HYPH</name>
<organism evidence="2 3">
    <name type="scientific">Jiella pacifica</name>
    <dbReference type="NCBI Taxonomy" id="2696469"/>
    <lineage>
        <taxon>Bacteria</taxon>
        <taxon>Pseudomonadati</taxon>
        <taxon>Pseudomonadota</taxon>
        <taxon>Alphaproteobacteria</taxon>
        <taxon>Hyphomicrobiales</taxon>
        <taxon>Aurantimonadaceae</taxon>
        <taxon>Jiella</taxon>
    </lineage>
</organism>
<reference evidence="2 3" key="1">
    <citation type="submission" date="2020-01" db="EMBL/GenBank/DDBJ databases">
        <title>Jiella pacifica sp. nov.</title>
        <authorList>
            <person name="Xue Z."/>
            <person name="Zhu S."/>
            <person name="Chen J."/>
            <person name="Yang J."/>
        </authorList>
    </citation>
    <scope>NUCLEOTIDE SEQUENCE [LARGE SCALE GENOMIC DNA]</scope>
    <source>
        <strain evidence="2 3">40Bstr34</strain>
    </source>
</reference>
<dbReference type="InterPro" id="IPR029045">
    <property type="entry name" value="ClpP/crotonase-like_dom_sf"/>
</dbReference>
<gene>
    <name evidence="2" type="ORF">GTK09_09550</name>
</gene>
<keyword evidence="3" id="KW-1185">Reference proteome</keyword>
<feature type="chain" id="PRO_5026852144" evidence="1">
    <location>
        <begin position="36"/>
        <end position="367"/>
    </location>
</feature>
<accession>A0A6N9T245</accession>
<dbReference type="EMBL" id="JAAAMG010000006">
    <property type="protein sequence ID" value="NDW04672.1"/>
    <property type="molecule type" value="Genomic_DNA"/>
</dbReference>
<dbReference type="AlphaFoldDB" id="A0A6N9T245"/>
<evidence type="ECO:0000313" key="2">
    <source>
        <dbReference type="EMBL" id="NDW04672.1"/>
    </source>
</evidence>
<comment type="caution">
    <text evidence="2">The sequence shown here is derived from an EMBL/GenBank/DDBJ whole genome shotgun (WGS) entry which is preliminary data.</text>
</comment>
<sequence>MARRIASLPVARRPVRRLAGAFLGLSMAMSQPALAAELAPPPVTADPLHRCTLELAGPIVAGDAERLADRLEFGGILCLRGPGGSYPEGVKLALMLHEKGIATEVRAEQSCLSACAIAFMGGSTVTETDLGAFPHRYLHKDATLGFHAPYLEIGEGDFDRESVLSAYQAAIQAIGLLIANRETLNLPTQLIEALLEKGSDDFEFVDTVDEAGLYKIGLFGYGDLSYGRALGAACWNANAWKNRNEFGQIGDPPSDEFIYENTYRPESTAEAGDVNVEVGALDSYWCKVKLATRTSYPDFYADYTRGFGGLVTQVTFYDHGNDDGDGDQGLRPSSRILEFPAWTMLPGLTTISDLPAGRFHDFSFLFL</sequence>